<dbReference type="OrthoDB" id="9935828at2"/>
<proteinExistence type="predicted"/>
<sequence length="135" mass="15007">MPAPRTAAAINTALLDAVARSQTWLTSVLDHVGWCDALPPWPRTILTAPADIYLLQAHALAVHYQILASACPCHRGWRGEITTEAILRWRMVVDHAISFAVLCPSGRTEDLHAYRDRYRAVEAAFRHWVGVVVNG</sequence>
<evidence type="ECO:0000313" key="1">
    <source>
        <dbReference type="EMBL" id="KJE19324.1"/>
    </source>
</evidence>
<protein>
    <submittedName>
        <fullName evidence="1">Uncharacterized protein</fullName>
    </submittedName>
</protein>
<reference evidence="1 2" key="2">
    <citation type="journal article" date="2016" name="Genome Announc.">
        <title>Permanent Draft Genome Sequences for Two Variants of Frankia sp. Strain CpI1, the First Frankia Strain Isolated from Root Nodules of Comptonia peregrina.</title>
        <authorList>
            <person name="Oshone R."/>
            <person name="Hurst S.G.IV."/>
            <person name="Abebe-Akele F."/>
            <person name="Simpson S."/>
            <person name="Morris K."/>
            <person name="Thomas W.K."/>
            <person name="Tisa L.S."/>
        </authorList>
    </citation>
    <scope>NUCLEOTIDE SEQUENCE [LARGE SCALE GENOMIC DNA]</scope>
    <source>
        <strain evidence="2">CpI1-S</strain>
    </source>
</reference>
<dbReference type="PATRIC" id="fig|1502723.3.peg.1239"/>
<keyword evidence="2" id="KW-1185">Reference proteome</keyword>
<gene>
    <name evidence="1" type="ORF">FF36_06400</name>
</gene>
<organism evidence="1 2">
    <name type="scientific">Frankia torreyi</name>
    <dbReference type="NCBI Taxonomy" id="1856"/>
    <lineage>
        <taxon>Bacteria</taxon>
        <taxon>Bacillati</taxon>
        <taxon>Actinomycetota</taxon>
        <taxon>Actinomycetes</taxon>
        <taxon>Frankiales</taxon>
        <taxon>Frankiaceae</taxon>
        <taxon>Frankia</taxon>
    </lineage>
</organism>
<comment type="caution">
    <text evidence="1">The sequence shown here is derived from an EMBL/GenBank/DDBJ whole genome shotgun (WGS) entry which is preliminary data.</text>
</comment>
<accession>A0A0D8B5Y3</accession>
<dbReference type="Proteomes" id="UP000032545">
    <property type="component" value="Unassembled WGS sequence"/>
</dbReference>
<name>A0A0D8B5Y3_9ACTN</name>
<dbReference type="AlphaFoldDB" id="A0A0D8B5Y3"/>
<evidence type="ECO:0000313" key="2">
    <source>
        <dbReference type="Proteomes" id="UP000032545"/>
    </source>
</evidence>
<dbReference type="EMBL" id="JYFN01000126">
    <property type="protein sequence ID" value="KJE19324.1"/>
    <property type="molecule type" value="Genomic_DNA"/>
</dbReference>
<reference evidence="2" key="1">
    <citation type="submission" date="2015-02" db="EMBL/GenBank/DDBJ databases">
        <title>Draft Genome of Frankia sp. CpI1-S.</title>
        <authorList>
            <person name="Oshone R.T."/>
            <person name="Ngom M."/>
            <person name="Ghodhbane-Gtari F."/>
            <person name="Gtari M."/>
            <person name="Morris K."/>
            <person name="Thomas K."/>
            <person name="Sen A."/>
            <person name="Tisa L.S."/>
        </authorList>
    </citation>
    <scope>NUCLEOTIDE SEQUENCE [LARGE SCALE GENOMIC DNA]</scope>
    <source>
        <strain evidence="2">CpI1-S</strain>
    </source>
</reference>
<dbReference type="RefSeq" id="WP_044888764.1">
    <property type="nucleotide sequence ID" value="NZ_JYFN01000126.1"/>
</dbReference>